<evidence type="ECO:0000313" key="1">
    <source>
        <dbReference type="EMBL" id="MDH2303820.1"/>
    </source>
</evidence>
<dbReference type="AlphaFoldDB" id="A0AB35L6N3"/>
<comment type="caution">
    <text evidence="1">The sequence shown here is derived from an EMBL/GenBank/DDBJ whole genome shotgun (WGS) entry which is preliminary data.</text>
</comment>
<organism evidence="1 2">
    <name type="scientific">Providencia rettgeri</name>
    <dbReference type="NCBI Taxonomy" id="587"/>
    <lineage>
        <taxon>Bacteria</taxon>
        <taxon>Pseudomonadati</taxon>
        <taxon>Pseudomonadota</taxon>
        <taxon>Gammaproteobacteria</taxon>
        <taxon>Enterobacterales</taxon>
        <taxon>Morganellaceae</taxon>
        <taxon>Providencia</taxon>
    </lineage>
</organism>
<gene>
    <name evidence="1" type="ORF">QDQ51_00080</name>
</gene>
<name>A0AB35L6N3_PRORE</name>
<reference evidence="1" key="2">
    <citation type="submission" date="2023-10" db="EMBL/GenBank/DDBJ databases">
        <title>Analysis of Resistance Genes of Carbapenem-resistant Providencia rettgeri.</title>
        <authorList>
            <person name="Liu M."/>
        </authorList>
    </citation>
    <scope>NUCLEOTIDE SEQUENCE</scope>
    <source>
        <strain evidence="1">QITACRE101</strain>
    </source>
</reference>
<dbReference type="EMBL" id="JARVQW010000001">
    <property type="protein sequence ID" value="MDH2303820.1"/>
    <property type="molecule type" value="Genomic_DNA"/>
</dbReference>
<evidence type="ECO:0008006" key="3">
    <source>
        <dbReference type="Google" id="ProtNLM"/>
    </source>
</evidence>
<reference evidence="1" key="1">
    <citation type="submission" date="2023-04" db="EMBL/GenBank/DDBJ databases">
        <authorList>
            <person name="Li W."/>
        </authorList>
    </citation>
    <scope>NUCLEOTIDE SEQUENCE</scope>
    <source>
        <strain evidence="1">QITACRE101</strain>
    </source>
</reference>
<accession>A0AB35L6N3</accession>
<evidence type="ECO:0000313" key="2">
    <source>
        <dbReference type="Proteomes" id="UP001162044"/>
    </source>
</evidence>
<protein>
    <recommendedName>
        <fullName evidence="3">Transporter</fullName>
    </recommendedName>
</protein>
<sequence>MGLAVNSKVTAIVKASSVILATKK</sequence>
<dbReference type="Proteomes" id="UP001162044">
    <property type="component" value="Unassembled WGS sequence"/>
</dbReference>
<proteinExistence type="predicted"/>